<name>A0A9X1ZER6_9GAMM</name>
<sequence>MGKYHNDQPITGGQNDPDLLNRHGFSNHLSEVLLLKHDEDCLTVSLEGEWGYGKTSVINLVKSALNEKDVAPIIIEYNPWLAGKPESLIQDFLLQFSSQLSINDSSEIALKAAKELVAYSSLFSVAKLVPGAEPWASVVEKVFSRFGNATKKIAELT</sequence>
<dbReference type="RefSeq" id="WP_248949589.1">
    <property type="nucleotide sequence ID" value="NZ_JAKILB010000004.1"/>
</dbReference>
<dbReference type="Pfam" id="PF07693">
    <property type="entry name" value="KAP_NTPase"/>
    <property type="match status" value="1"/>
</dbReference>
<dbReference type="Gene3D" id="3.40.50.300">
    <property type="entry name" value="P-loop containing nucleotide triphosphate hydrolases"/>
    <property type="match status" value="1"/>
</dbReference>
<dbReference type="InterPro" id="IPR027417">
    <property type="entry name" value="P-loop_NTPase"/>
</dbReference>
<dbReference type="EMBL" id="JAKILB010000004">
    <property type="protein sequence ID" value="MCL1138555.1"/>
    <property type="molecule type" value="Genomic_DNA"/>
</dbReference>
<dbReference type="AlphaFoldDB" id="A0A9X1ZER6"/>
<evidence type="ECO:0000259" key="1">
    <source>
        <dbReference type="Pfam" id="PF07693"/>
    </source>
</evidence>
<proteinExistence type="predicted"/>
<protein>
    <submittedName>
        <fullName evidence="2">KAP family NTPase</fullName>
    </submittedName>
</protein>
<dbReference type="Proteomes" id="UP001139293">
    <property type="component" value="Unassembled WGS sequence"/>
</dbReference>
<feature type="domain" description="KAP NTPase" evidence="1">
    <location>
        <begin position="23"/>
        <end position="121"/>
    </location>
</feature>
<gene>
    <name evidence="2" type="ORF">L2740_08370</name>
</gene>
<accession>A0A9X1ZER6</accession>
<reference evidence="2" key="1">
    <citation type="submission" date="2022-01" db="EMBL/GenBank/DDBJ databases">
        <title>Whole genome-based taxonomy of the Shewanellaceae.</title>
        <authorList>
            <person name="Martin-Rodriguez A.J."/>
        </authorList>
    </citation>
    <scope>NUCLEOTIDE SEQUENCE</scope>
    <source>
        <strain evidence="2">KCTC 23973</strain>
    </source>
</reference>
<dbReference type="InterPro" id="IPR011646">
    <property type="entry name" value="KAP_P-loop"/>
</dbReference>
<evidence type="ECO:0000313" key="2">
    <source>
        <dbReference type="EMBL" id="MCL1138555.1"/>
    </source>
</evidence>
<keyword evidence="3" id="KW-1185">Reference proteome</keyword>
<evidence type="ECO:0000313" key="3">
    <source>
        <dbReference type="Proteomes" id="UP001139293"/>
    </source>
</evidence>
<organism evidence="2 3">
    <name type="scientific">Shewanella pneumatophori</name>
    <dbReference type="NCBI Taxonomy" id="314092"/>
    <lineage>
        <taxon>Bacteria</taxon>
        <taxon>Pseudomonadati</taxon>
        <taxon>Pseudomonadota</taxon>
        <taxon>Gammaproteobacteria</taxon>
        <taxon>Alteromonadales</taxon>
        <taxon>Shewanellaceae</taxon>
        <taxon>Shewanella</taxon>
    </lineage>
</organism>
<comment type="caution">
    <text evidence="2">The sequence shown here is derived from an EMBL/GenBank/DDBJ whole genome shotgun (WGS) entry which is preliminary data.</text>
</comment>